<name>A0ABV5B1G3_9BACL</name>
<feature type="region of interest" description="Disordered" evidence="1">
    <location>
        <begin position="774"/>
        <end position="810"/>
    </location>
</feature>
<comment type="caution">
    <text evidence="2">The sequence shown here is derived from an EMBL/GenBank/DDBJ whole genome shotgun (WGS) entry which is preliminary data.</text>
</comment>
<sequence length="974" mass="108224">MTYQQLHFKWPYGDVRLQQVELSHELGDHAKLRITGSIPLEQEDAIINEADSSDHAELWYSDSNGEQHPLFLGQLYRVDIERVYLNLQVTIQVVSHSFKLDVELKERSFQHVDYTYCDIIDAVLADYPNSDKLDEAFGSKKTGQFIMQYQETDWTFIQRLASHVGAMVVPAITAHRPQIWIGMPQATQDINLVDVPFRKRRRIADFMQREACGAANTSAEDYTGYTFDWPDMLNLGDEVNHSGHTYLITKKTGSMVQGIMNWSYECVKPEGIKTVKTYNRAMIGAAIEGRIIEVNRNQVRLHLDMDDEQNPSKARWFPYSAEGNQVWYLMPETGAQVKLYFPTYDEDDAMVVQSVRTTPSGSRPSASGGQGALNESPAEKEERKMQDPGVKSFANPQGKEFSLGDSELAMSAQEGSLYISMNNFSGVNLASTQSIRIYSGSGLSLSAGSIMLQGSEGLYVNTSTSSIEQAVQFNHLSPKMLLEASRHEVYSEPLLSEFEKQVAEKGIDAVSEERKKANNEQKRQGSVDSVKDILSGLWNTVVDIGDAALTGVVGSDEDVRQFYSLFNGGKPVGSFLERNAAAKGVVDNVNYVGDVVTGKRSPSEVKEDALRVFQDQFVEPVTRAALDQFTSPLAYTSEEAYEAGRAVTETNVMALEAAATVASGGAAAAARASRMLRQDVPNGRRAGVGGASLLERFTKQGAKPDGGGGVKKITTNAIVLPKSLSELEAYLQTLANRMNHAIARNNPLNNTSPRLGIAGIGRMDFSDHHRDLDNNRKSYSFYENRKDHNDQDRNERREKESTEGTGNSRKLDETVDAEFISKVKEMKKNLPSKIRNKYNFGYAEVNIQGLNKKDYYAHSGINKIEDLEDTSARAKIQDISTEPLGKDKLFTTQKVNRENIVDGDGAWDRSKDTEFKILNEVASSLGDKTDVAGNIKLYTDLDCCPSCSNVIRQFKAKYPNITIEVIYKTKGGAK</sequence>
<feature type="compositionally biased region" description="Basic and acidic residues" evidence="1">
    <location>
        <begin position="377"/>
        <end position="386"/>
    </location>
</feature>
<gene>
    <name evidence="2" type="ORF">ACE3NQ_01155</name>
</gene>
<evidence type="ECO:0000256" key="1">
    <source>
        <dbReference type="SAM" id="MobiDB-lite"/>
    </source>
</evidence>
<protein>
    <submittedName>
        <fullName evidence="2">Deaminase domain-containing protein</fullName>
    </submittedName>
</protein>
<feature type="region of interest" description="Disordered" evidence="1">
    <location>
        <begin position="356"/>
        <end position="398"/>
    </location>
</feature>
<organism evidence="2 3">
    <name type="scientific">Paenibacillus terreus</name>
    <dbReference type="NCBI Taxonomy" id="1387834"/>
    <lineage>
        <taxon>Bacteria</taxon>
        <taxon>Bacillati</taxon>
        <taxon>Bacillota</taxon>
        <taxon>Bacilli</taxon>
        <taxon>Bacillales</taxon>
        <taxon>Paenibacillaceae</taxon>
        <taxon>Paenibacillus</taxon>
    </lineage>
</organism>
<dbReference type="Gene3D" id="3.55.50.10">
    <property type="entry name" value="Baseplate protein-like domains"/>
    <property type="match status" value="1"/>
</dbReference>
<feature type="compositionally biased region" description="Basic and acidic residues" evidence="1">
    <location>
        <begin position="783"/>
        <end position="802"/>
    </location>
</feature>
<evidence type="ECO:0000313" key="2">
    <source>
        <dbReference type="EMBL" id="MFB5679517.1"/>
    </source>
</evidence>
<proteinExistence type="predicted"/>
<dbReference type="InterPro" id="IPR032721">
    <property type="entry name" value="Toxin-deaminase"/>
</dbReference>
<keyword evidence="3" id="KW-1185">Reference proteome</keyword>
<dbReference type="Pfam" id="PF14424">
    <property type="entry name" value="Toxin-deaminase"/>
    <property type="match status" value="1"/>
</dbReference>
<accession>A0ABV5B1G3</accession>
<reference evidence="2 3" key="1">
    <citation type="submission" date="2024-09" db="EMBL/GenBank/DDBJ databases">
        <authorList>
            <person name="Ruan L."/>
        </authorList>
    </citation>
    <scope>NUCLEOTIDE SEQUENCE [LARGE SCALE GENOMIC DNA]</scope>
    <source>
        <strain evidence="2 3">D33</strain>
    </source>
</reference>
<evidence type="ECO:0000313" key="3">
    <source>
        <dbReference type="Proteomes" id="UP001580407"/>
    </source>
</evidence>
<dbReference type="Pfam" id="PF05954">
    <property type="entry name" value="Phage_GPD"/>
    <property type="match status" value="1"/>
</dbReference>
<feature type="compositionally biased region" description="Polar residues" evidence="1">
    <location>
        <begin position="356"/>
        <end position="367"/>
    </location>
</feature>
<dbReference type="EMBL" id="JBHILM010000001">
    <property type="protein sequence ID" value="MFB5679517.1"/>
    <property type="molecule type" value="Genomic_DNA"/>
</dbReference>
<dbReference type="Proteomes" id="UP001580407">
    <property type="component" value="Unassembled WGS sequence"/>
</dbReference>
<dbReference type="SUPFAM" id="SSF69279">
    <property type="entry name" value="Phage tail proteins"/>
    <property type="match status" value="1"/>
</dbReference>